<reference evidence="2" key="1">
    <citation type="submission" date="2020-05" db="EMBL/GenBank/DDBJ databases">
        <authorList>
            <person name="Chiriac C."/>
            <person name="Salcher M."/>
            <person name="Ghai R."/>
            <person name="Kavagutti S V."/>
        </authorList>
    </citation>
    <scope>NUCLEOTIDE SEQUENCE</scope>
</reference>
<accession>A0A6J6DT58</accession>
<dbReference type="EMBL" id="CAEZSU010000281">
    <property type="protein sequence ID" value="CAB4567460.1"/>
    <property type="molecule type" value="Genomic_DNA"/>
</dbReference>
<dbReference type="AlphaFoldDB" id="A0A6J6DT58"/>
<protein>
    <submittedName>
        <fullName evidence="2">Unannotated protein</fullName>
    </submittedName>
</protein>
<feature type="region of interest" description="Disordered" evidence="1">
    <location>
        <begin position="1"/>
        <end position="83"/>
    </location>
</feature>
<feature type="compositionally biased region" description="Basic and acidic residues" evidence="1">
    <location>
        <begin position="14"/>
        <end position="24"/>
    </location>
</feature>
<gene>
    <name evidence="2" type="ORF">UFOPK1495_01857</name>
</gene>
<name>A0A6J6DT58_9ZZZZ</name>
<evidence type="ECO:0000313" key="2">
    <source>
        <dbReference type="EMBL" id="CAB4567460.1"/>
    </source>
</evidence>
<organism evidence="2">
    <name type="scientific">freshwater metagenome</name>
    <dbReference type="NCBI Taxonomy" id="449393"/>
    <lineage>
        <taxon>unclassified sequences</taxon>
        <taxon>metagenomes</taxon>
        <taxon>ecological metagenomes</taxon>
    </lineage>
</organism>
<proteinExistence type="predicted"/>
<sequence length="83" mass="9219">MRLLYAPIRNMDGSQRHTDTDKVSQHVTGIGEQRQRIGDDCSNHLDGEEHRQDRHHGPEPAGVTSPRPDRNPMGMPVSVGIIG</sequence>
<feature type="compositionally biased region" description="Basic and acidic residues" evidence="1">
    <location>
        <begin position="33"/>
        <end position="58"/>
    </location>
</feature>
<evidence type="ECO:0000256" key="1">
    <source>
        <dbReference type="SAM" id="MobiDB-lite"/>
    </source>
</evidence>